<dbReference type="Pfam" id="PF00829">
    <property type="entry name" value="Ribosomal_L21p"/>
    <property type="match status" value="1"/>
</dbReference>
<dbReference type="SUPFAM" id="SSF141091">
    <property type="entry name" value="L21p-like"/>
    <property type="match status" value="1"/>
</dbReference>
<keyword evidence="5 6" id="KW-0687">Ribonucleoprotein</keyword>
<keyword evidence="9" id="KW-1185">Reference proteome</keyword>
<keyword evidence="3 6" id="KW-0694">RNA-binding</keyword>
<dbReference type="PROSITE" id="PS01169">
    <property type="entry name" value="RIBOSOMAL_L21"/>
    <property type="match status" value="1"/>
</dbReference>
<dbReference type="KEGG" id="mmai:sS8_3403"/>
<dbReference type="GO" id="GO:0006412">
    <property type="term" value="P:translation"/>
    <property type="evidence" value="ECO:0007669"/>
    <property type="project" value="UniProtKB-UniRule"/>
</dbReference>
<comment type="function">
    <text evidence="6 7">This protein binds to 23S rRNA in the presence of protein L20.</text>
</comment>
<evidence type="ECO:0000256" key="4">
    <source>
        <dbReference type="ARBA" id="ARBA00022980"/>
    </source>
</evidence>
<dbReference type="GO" id="GO:0003735">
    <property type="term" value="F:structural constituent of ribosome"/>
    <property type="evidence" value="ECO:0007669"/>
    <property type="project" value="InterPro"/>
</dbReference>
<dbReference type="InterPro" id="IPR001787">
    <property type="entry name" value="Ribosomal_bL21"/>
</dbReference>
<gene>
    <name evidence="6" type="primary">rplU</name>
    <name evidence="8" type="ORF">sS8_3403</name>
</gene>
<dbReference type="Proteomes" id="UP000266313">
    <property type="component" value="Chromosome"/>
</dbReference>
<dbReference type="NCBIfam" id="TIGR00061">
    <property type="entry name" value="L21"/>
    <property type="match status" value="1"/>
</dbReference>
<proteinExistence type="inferred from homology"/>
<dbReference type="PANTHER" id="PTHR21349">
    <property type="entry name" value="50S RIBOSOMAL PROTEIN L21"/>
    <property type="match status" value="1"/>
</dbReference>
<comment type="similarity">
    <text evidence="1 6 7">Belongs to the bacterial ribosomal protein bL21 family.</text>
</comment>
<comment type="subunit">
    <text evidence="6">Part of the 50S ribosomal subunit. Contacts protein L20.</text>
</comment>
<sequence length="123" mass="14007">MLYTVIISRLKEFYALEPKKMYAVIQTGGKQYRVKQGDVVKVETLNADAGQQIEFDKVLMVQTDSGLKVGKPFVDGGKVTATIKAHGRHPKVKIVKFRRRKHYMKQAGHRQNYTEIQITDISA</sequence>
<dbReference type="GO" id="GO:0005737">
    <property type="term" value="C:cytoplasm"/>
    <property type="evidence" value="ECO:0007669"/>
    <property type="project" value="UniProtKB-ARBA"/>
</dbReference>
<dbReference type="AlphaFoldDB" id="A0A250KWJ1"/>
<keyword evidence="2 6" id="KW-0699">rRNA-binding</keyword>
<dbReference type="GO" id="GO:0019843">
    <property type="term" value="F:rRNA binding"/>
    <property type="evidence" value="ECO:0007669"/>
    <property type="project" value="UniProtKB-UniRule"/>
</dbReference>
<dbReference type="GO" id="GO:0005840">
    <property type="term" value="C:ribosome"/>
    <property type="evidence" value="ECO:0007669"/>
    <property type="project" value="UniProtKB-KW"/>
</dbReference>
<keyword evidence="4 6" id="KW-0689">Ribosomal protein</keyword>
<evidence type="ECO:0000256" key="2">
    <source>
        <dbReference type="ARBA" id="ARBA00022730"/>
    </source>
</evidence>
<evidence type="ECO:0000256" key="6">
    <source>
        <dbReference type="HAMAP-Rule" id="MF_01363"/>
    </source>
</evidence>
<dbReference type="InterPro" id="IPR028909">
    <property type="entry name" value="bL21-like"/>
</dbReference>
<dbReference type="HAMAP" id="MF_01363">
    <property type="entry name" value="Ribosomal_bL21"/>
    <property type="match status" value="1"/>
</dbReference>
<organism evidence="8 9">
    <name type="scientific">Methylocaldum marinum</name>
    <dbReference type="NCBI Taxonomy" id="1432792"/>
    <lineage>
        <taxon>Bacteria</taxon>
        <taxon>Pseudomonadati</taxon>
        <taxon>Pseudomonadota</taxon>
        <taxon>Gammaproteobacteria</taxon>
        <taxon>Methylococcales</taxon>
        <taxon>Methylococcaceae</taxon>
        <taxon>Methylocaldum</taxon>
    </lineage>
</organism>
<evidence type="ECO:0000313" key="9">
    <source>
        <dbReference type="Proteomes" id="UP000266313"/>
    </source>
</evidence>
<name>A0A250KWJ1_9GAMM</name>
<evidence type="ECO:0000313" key="8">
    <source>
        <dbReference type="EMBL" id="BBA35341.1"/>
    </source>
</evidence>
<reference evidence="8 9" key="1">
    <citation type="submission" date="2016-12" db="EMBL/GenBank/DDBJ databases">
        <title>Genome sequencing of Methylocaldum marinum.</title>
        <authorList>
            <person name="Takeuchi M."/>
            <person name="Kamagata Y."/>
            <person name="Hiraoka S."/>
            <person name="Oshima K."/>
            <person name="Hattori M."/>
            <person name="Iwasaki W."/>
        </authorList>
    </citation>
    <scope>NUCLEOTIDE SEQUENCE [LARGE SCALE GENOMIC DNA]</scope>
    <source>
        <strain evidence="8 9">S8</strain>
    </source>
</reference>
<evidence type="ECO:0000256" key="1">
    <source>
        <dbReference type="ARBA" id="ARBA00008563"/>
    </source>
</evidence>
<protein>
    <recommendedName>
        <fullName evidence="6">Large ribosomal subunit protein bL21</fullName>
    </recommendedName>
</protein>
<dbReference type="GO" id="GO:1990904">
    <property type="term" value="C:ribonucleoprotein complex"/>
    <property type="evidence" value="ECO:0007669"/>
    <property type="project" value="UniProtKB-KW"/>
</dbReference>
<dbReference type="InterPro" id="IPR036164">
    <property type="entry name" value="bL21-like_sf"/>
</dbReference>
<dbReference type="PANTHER" id="PTHR21349:SF0">
    <property type="entry name" value="LARGE RIBOSOMAL SUBUNIT PROTEIN BL21M"/>
    <property type="match status" value="1"/>
</dbReference>
<evidence type="ECO:0000256" key="5">
    <source>
        <dbReference type="ARBA" id="ARBA00023274"/>
    </source>
</evidence>
<dbReference type="InterPro" id="IPR018258">
    <property type="entry name" value="Ribosomal_bL21_CS"/>
</dbReference>
<accession>A0A250KWJ1</accession>
<evidence type="ECO:0000256" key="3">
    <source>
        <dbReference type="ARBA" id="ARBA00022884"/>
    </source>
</evidence>
<dbReference type="EMBL" id="AP017928">
    <property type="protein sequence ID" value="BBA35341.1"/>
    <property type="molecule type" value="Genomic_DNA"/>
</dbReference>
<evidence type="ECO:0000256" key="7">
    <source>
        <dbReference type="RuleBase" id="RU000562"/>
    </source>
</evidence>